<keyword evidence="1" id="KW-0131">Cell cycle</keyword>
<keyword evidence="2" id="KW-1185">Reference proteome</keyword>
<organism evidence="1 2">
    <name type="scientific">Desulfotignum phosphitoxidans DSM 13687</name>
    <dbReference type="NCBI Taxonomy" id="1286635"/>
    <lineage>
        <taxon>Bacteria</taxon>
        <taxon>Pseudomonadati</taxon>
        <taxon>Thermodesulfobacteriota</taxon>
        <taxon>Desulfobacteria</taxon>
        <taxon>Desulfobacterales</taxon>
        <taxon>Desulfobacteraceae</taxon>
        <taxon>Desulfotignum</taxon>
    </lineage>
</organism>
<protein>
    <submittedName>
        <fullName evidence="1">Cell division ATP-binding protein FtsE</fullName>
    </submittedName>
</protein>
<dbReference type="GO" id="GO:0051301">
    <property type="term" value="P:cell division"/>
    <property type="evidence" value="ECO:0007669"/>
    <property type="project" value="UniProtKB-KW"/>
</dbReference>
<comment type="caution">
    <text evidence="1">The sequence shown here is derived from an EMBL/GenBank/DDBJ whole genome shotgun (WGS) entry which is preliminary data.</text>
</comment>
<gene>
    <name evidence="1" type="primary">ftsE</name>
    <name evidence="1" type="ORF">Dpo_2c03620</name>
</gene>
<keyword evidence="1" id="KW-0547">Nucleotide-binding</keyword>
<proteinExistence type="predicted"/>
<keyword evidence="1" id="KW-0067">ATP-binding</keyword>
<dbReference type="AlphaFoldDB" id="S0G790"/>
<evidence type="ECO:0000313" key="2">
    <source>
        <dbReference type="Proteomes" id="UP000014216"/>
    </source>
</evidence>
<accession>S0G790</accession>
<evidence type="ECO:0000313" key="1">
    <source>
        <dbReference type="EMBL" id="EMS80666.1"/>
    </source>
</evidence>
<dbReference type="GO" id="GO:0005524">
    <property type="term" value="F:ATP binding"/>
    <property type="evidence" value="ECO:0007669"/>
    <property type="project" value="UniProtKB-KW"/>
</dbReference>
<name>S0G790_9BACT</name>
<keyword evidence="1" id="KW-0132">Cell division</keyword>
<dbReference type="RefSeq" id="WP_006964933.1">
    <property type="nucleotide sequence ID" value="NZ_APJX01000002.1"/>
</dbReference>
<dbReference type="EMBL" id="APJX01000002">
    <property type="protein sequence ID" value="EMS80666.1"/>
    <property type="molecule type" value="Genomic_DNA"/>
</dbReference>
<reference evidence="1 2" key="1">
    <citation type="journal article" date="2013" name="Genome Announc.">
        <title>Draft Genome Sequence of Desulfotignum phosphitoxidans DSM 13687 Strain FiPS-3.</title>
        <authorList>
            <person name="Poehlein A."/>
            <person name="Daniel R."/>
            <person name="Simeonova D.D."/>
        </authorList>
    </citation>
    <scope>NUCLEOTIDE SEQUENCE [LARGE SCALE GENOMIC DNA]</scope>
    <source>
        <strain evidence="1 2">DSM 13687</strain>
    </source>
</reference>
<sequence>MEELEFNPFAEKLNVGLAIQEIGPNKEIKLMFDKKCQFMISSKKGDYFPADQGALETWDYETSLTLKKEDCGDWDWPKYAAEDMISEIVDQMKRNGLRLL</sequence>
<dbReference type="Proteomes" id="UP000014216">
    <property type="component" value="Unassembled WGS sequence"/>
</dbReference>